<keyword evidence="9" id="KW-0028">Amino-acid biosynthesis</keyword>
<dbReference type="EC" id="1.2.1.31" evidence="6"/>
<dbReference type="Pfam" id="PF07993">
    <property type="entry name" value="NAD_binding_4"/>
    <property type="match status" value="1"/>
</dbReference>
<dbReference type="InterPro" id="IPR036736">
    <property type="entry name" value="ACP-like_sf"/>
</dbReference>
<evidence type="ECO:0000256" key="3">
    <source>
        <dbReference type="ARBA" id="ARBA00004827"/>
    </source>
</evidence>
<dbReference type="PANTHER" id="PTHR44845">
    <property type="entry name" value="CARRIER DOMAIN-CONTAINING PROTEIN"/>
    <property type="match status" value="1"/>
</dbReference>
<evidence type="ECO:0000256" key="2">
    <source>
        <dbReference type="ARBA" id="ARBA00003499"/>
    </source>
</evidence>
<dbReference type="GO" id="GO:0019878">
    <property type="term" value="P:lysine biosynthetic process via aminoadipic acid"/>
    <property type="evidence" value="ECO:0007669"/>
    <property type="project" value="UniProtKB-UniPathway"/>
</dbReference>
<evidence type="ECO:0000313" key="19">
    <source>
        <dbReference type="EMBL" id="ORY80373.1"/>
    </source>
</evidence>
<comment type="pathway">
    <text evidence="3">Amino-acid biosynthesis; L-lysine biosynthesis via AAA pathway; L-lysine from L-alpha-aminoadipate (fungal route): step 1/3.</text>
</comment>
<dbReference type="InterPro" id="IPR014397">
    <property type="entry name" value="Lys2"/>
</dbReference>
<organism evidence="19 20">
    <name type="scientific">Protomyces lactucae-debilis</name>
    <dbReference type="NCBI Taxonomy" id="2754530"/>
    <lineage>
        <taxon>Eukaryota</taxon>
        <taxon>Fungi</taxon>
        <taxon>Dikarya</taxon>
        <taxon>Ascomycota</taxon>
        <taxon>Taphrinomycotina</taxon>
        <taxon>Taphrinomycetes</taxon>
        <taxon>Taphrinales</taxon>
        <taxon>Protomycetaceae</taxon>
        <taxon>Protomyces</taxon>
    </lineage>
</organism>
<dbReference type="SUPFAM" id="SSF47336">
    <property type="entry name" value="ACP-like"/>
    <property type="match status" value="1"/>
</dbReference>
<dbReference type="STRING" id="56484.A0A1Y2F931"/>
<dbReference type="InterPro" id="IPR013120">
    <property type="entry name" value="FAR_NAD-bd"/>
</dbReference>
<comment type="function">
    <text evidence="2">Catalyzes the activation of alpha-aminoadipate by ATP-dependent adenylation and the reduction of activated alpha-aminoadipate by NADPH. The activated alpha-aminoadipate is bound to the phosphopantheinyl group of the enzyme itself before it is reduced to (S)-2-amino-6-oxohexanoate.</text>
</comment>
<comment type="cofactor">
    <cofactor evidence="1">
        <name>pantetheine 4'-phosphate</name>
        <dbReference type="ChEBI" id="CHEBI:47942"/>
    </cofactor>
</comment>
<gene>
    <name evidence="19" type="ORF">BCR37DRAFT_348989</name>
</gene>
<dbReference type="InterPro" id="IPR010071">
    <property type="entry name" value="AA_adenyl_dom"/>
</dbReference>
<evidence type="ECO:0000256" key="16">
    <source>
        <dbReference type="ARBA" id="ARBA00048414"/>
    </source>
</evidence>
<dbReference type="Pfam" id="PF00550">
    <property type="entry name" value="PP-binding"/>
    <property type="match status" value="1"/>
</dbReference>
<accession>A0A1Y2F931</accession>
<dbReference type="Gene3D" id="3.40.50.720">
    <property type="entry name" value="NAD(P)-binding Rossmann-like Domain"/>
    <property type="match status" value="1"/>
</dbReference>
<evidence type="ECO:0000256" key="9">
    <source>
        <dbReference type="ARBA" id="ARBA00022605"/>
    </source>
</evidence>
<comment type="caution">
    <text evidence="19">The sequence shown here is derived from an EMBL/GenBank/DDBJ whole genome shotgun (WGS) entry which is preliminary data.</text>
</comment>
<comment type="catalytic activity">
    <reaction evidence="16">
        <text>(S)-2-amino-6-oxohexanoate + NAD(+) + H2O = L-2-aminoadipate + NADH + 2 H(+)</text>
        <dbReference type="Rhea" id="RHEA:12308"/>
        <dbReference type="ChEBI" id="CHEBI:15377"/>
        <dbReference type="ChEBI" id="CHEBI:15378"/>
        <dbReference type="ChEBI" id="CHEBI:57540"/>
        <dbReference type="ChEBI" id="CHEBI:57945"/>
        <dbReference type="ChEBI" id="CHEBI:58321"/>
        <dbReference type="ChEBI" id="CHEBI:58672"/>
        <dbReference type="EC" id="1.2.1.31"/>
    </reaction>
</comment>
<dbReference type="InterPro" id="IPR020845">
    <property type="entry name" value="AMP-binding_CS"/>
</dbReference>
<dbReference type="InterPro" id="IPR000873">
    <property type="entry name" value="AMP-dep_synth/lig_dom"/>
</dbReference>
<dbReference type="FunFam" id="3.40.50.720:FF:000787">
    <property type="entry name" value="L-2-aminoadipate reductase"/>
    <property type="match status" value="1"/>
</dbReference>
<dbReference type="SUPFAM" id="SSF51735">
    <property type="entry name" value="NAD(P)-binding Rossmann-fold domains"/>
    <property type="match status" value="1"/>
</dbReference>
<protein>
    <recommendedName>
        <fullName evidence="14">Alpha-aminoadipate reductase</fullName>
        <ecNumber evidence="6">1.2.1.31</ecNumber>
        <ecNumber evidence="5">1.2.1.95</ecNumber>
    </recommendedName>
    <alternativeName>
        <fullName evidence="13">L-aminoadipate-semialdehyde dehydrogenase</fullName>
    </alternativeName>
</protein>
<evidence type="ECO:0000256" key="17">
    <source>
        <dbReference type="ARBA" id="ARBA00049537"/>
    </source>
</evidence>
<comment type="similarity">
    <text evidence="4">Belongs to the ATP-dependent AMP-binding enzyme family.</text>
</comment>
<dbReference type="PROSITE" id="PS50075">
    <property type="entry name" value="CARRIER"/>
    <property type="match status" value="1"/>
</dbReference>
<keyword evidence="12" id="KW-0457">Lysine biosynthesis</keyword>
<evidence type="ECO:0000256" key="13">
    <source>
        <dbReference type="ARBA" id="ARBA00031335"/>
    </source>
</evidence>
<evidence type="ECO:0000313" key="20">
    <source>
        <dbReference type="Proteomes" id="UP000193685"/>
    </source>
</evidence>
<dbReference type="UniPathway" id="UPA00033">
    <property type="reaction ID" value="UER00032"/>
</dbReference>
<evidence type="ECO:0000256" key="11">
    <source>
        <dbReference type="ARBA" id="ARBA00023002"/>
    </source>
</evidence>
<dbReference type="InterPro" id="IPR010080">
    <property type="entry name" value="Thioester_reductase-like_dom"/>
</dbReference>
<dbReference type="GO" id="GO:0004043">
    <property type="term" value="F:L-aminoadipate-semialdehyde dehydrogenase [NAD(P)+] activity"/>
    <property type="evidence" value="ECO:0007669"/>
    <property type="project" value="UniProtKB-EC"/>
</dbReference>
<dbReference type="InterPro" id="IPR042099">
    <property type="entry name" value="ANL_N_sf"/>
</dbReference>
<evidence type="ECO:0000256" key="6">
    <source>
        <dbReference type="ARBA" id="ARBA00013073"/>
    </source>
</evidence>
<proteinExistence type="inferred from homology"/>
<evidence type="ECO:0000256" key="10">
    <source>
        <dbReference type="ARBA" id="ARBA00022857"/>
    </source>
</evidence>
<evidence type="ECO:0000256" key="8">
    <source>
        <dbReference type="ARBA" id="ARBA00022553"/>
    </source>
</evidence>
<sequence length="1322" mass="144220">MPSWPELLAGQSLSHLPADFVAPSPPKNVESVVTTEHALQPDRLLAAFYLLVSKLTGDVDISVGTNDSEGRYYVLRVPIKQETSFDELVEQMRTIRKDVEPLAATFKAQGPACHVRFMTDQAAALQGSSDLDIDMTLFCTHTQLKASYNSLLFSSHRINILLAQIKLLASTTSQDPVGQLGIIDQDQAAILPYPSKDLHWNQFRGPISSIFSENAAKHPERPCVVVSQSQGADLVYTYDQIHKRSNALAQHFIACGIKKGDIVVLYAYRGVDLVVGVMGILKAGATFSVIDPAYPVERQCIYLSVARPVGLVVLEKAGTLSDHVRNWANDNLQLKVDVSDFAISDDGNTLRGIPSDVSTDNTNVEIGPDDIPTLSFTSGSEGVPKGVRGRHFSLTYYFPWMAQHFGLSESDRFTMLSGIAHDPIQRDIFAPLFLGASLIVPTGDDIGTPGRLAEWCALKEVTVTHLTPAMGQLLSSQVAAGVQIPTLRNAFFVGDVLTKRDVKRLQGLARSVDIINMYGTTETQRAVSFYRIPSFDKDPRFLASCKDIMPAGQGMQDVQLLVVSRDGSRQLCGVGQVGEIYVRAAGLAEGYLGLDDLTGTKFVTNWFVKDDTWSSLQYTGAGQWKGARDRLYRSGDLGRYLPDGNVECSGRADDQVKIRGFRIELGEIDTHLSRHPLVRENVTLLRRNKDEEPTLVSYFAIIEATAKVLSAMPADRLVERMQRFQPLVKDIREYLKGKLASYAVPTVYVPMEKMPLNPNGKVDKPALPYPDTAQQQAVSQKPTGEMDATQQTLHDIWREILPHAPGNIALNDNFFDLGGHSILATRLIFKLRPEFVLDNVPLGLIFKEPTIGGLAKEIERLRAGDASMSRDGEPSASEPAYAEDAKSLMQSHLASSYTKREVFGDDEKLVVFVTGGTGFLGAFLIRDLLKRSNTKQVIVHVRAKDEASGLARLVANLQGHGCFDEADRSRLSVVIGDLAQDRLGLSDAAWTTVCEEADAVIHNGAVVHWVFPYPQMRAANVMGTLSAIALCSEGKAKTFTFVSSTSVLDTEYFVRESDRLVAQGEDGILETDDLSGSATGLGTGYGQSKWVGEALTREAGRRGLSGCVVRPGYIVGDTHTGVTNTDDFLIRLVKGCIQVGSFPNIHNPVNMVPVDHVARVVAACALNPPTDALTVAHVTGHPRSRFADFLGLLDTFGFAVTQSDYIPWKSALETHVEGSKENALYPLLHFVTEDLPSSTKAPEMDDRHAREALVRDKRYTGVDVSAGRGVQEAEMGVMLAFLVQIGFLDAPTVEGRKSLPALVVPEPVLSKFASAGGRGSAH</sequence>
<keyword evidence="11" id="KW-0560">Oxidoreductase</keyword>
<feature type="domain" description="Carrier" evidence="18">
    <location>
        <begin position="784"/>
        <end position="862"/>
    </location>
</feature>
<dbReference type="InterPro" id="IPR009081">
    <property type="entry name" value="PP-bd_ACP"/>
</dbReference>
<dbReference type="InterPro" id="IPR045851">
    <property type="entry name" value="AMP-bd_C_sf"/>
</dbReference>
<reference evidence="19 20" key="1">
    <citation type="submission" date="2016-07" db="EMBL/GenBank/DDBJ databases">
        <title>Pervasive Adenine N6-methylation of Active Genes in Fungi.</title>
        <authorList>
            <consortium name="DOE Joint Genome Institute"/>
            <person name="Mondo S.J."/>
            <person name="Dannebaum R.O."/>
            <person name="Kuo R.C."/>
            <person name="Labutti K."/>
            <person name="Haridas S."/>
            <person name="Kuo A."/>
            <person name="Salamov A."/>
            <person name="Ahrendt S.R."/>
            <person name="Lipzen A."/>
            <person name="Sullivan W."/>
            <person name="Andreopoulos W.B."/>
            <person name="Clum A."/>
            <person name="Lindquist E."/>
            <person name="Daum C."/>
            <person name="Ramamoorthy G.K."/>
            <person name="Gryganskyi A."/>
            <person name="Culley D."/>
            <person name="Magnuson J.K."/>
            <person name="James T.Y."/>
            <person name="O'Malley M.A."/>
            <person name="Stajich J.E."/>
            <person name="Spatafora J.W."/>
            <person name="Visel A."/>
            <person name="Grigoriev I.V."/>
        </authorList>
    </citation>
    <scope>NUCLEOTIDE SEQUENCE [LARGE SCALE GENOMIC DNA]</scope>
    <source>
        <strain evidence="19 20">12-1054</strain>
    </source>
</reference>
<dbReference type="NCBIfam" id="TIGR01746">
    <property type="entry name" value="Thioester-redct"/>
    <property type="match status" value="1"/>
</dbReference>
<dbReference type="Gene3D" id="3.40.50.12780">
    <property type="entry name" value="N-terminal domain of ligase-like"/>
    <property type="match status" value="1"/>
</dbReference>
<evidence type="ECO:0000256" key="7">
    <source>
        <dbReference type="ARBA" id="ARBA00022450"/>
    </source>
</evidence>
<evidence type="ECO:0000256" key="15">
    <source>
        <dbReference type="ARBA" id="ARBA00048260"/>
    </source>
</evidence>
<dbReference type="SUPFAM" id="SSF56801">
    <property type="entry name" value="Acetyl-CoA synthetase-like"/>
    <property type="match status" value="1"/>
</dbReference>
<dbReference type="EMBL" id="MCFI01000013">
    <property type="protein sequence ID" value="ORY80373.1"/>
    <property type="molecule type" value="Genomic_DNA"/>
</dbReference>
<keyword evidence="7" id="KW-0596">Phosphopantetheine</keyword>
<dbReference type="PANTHER" id="PTHR44845:SF1">
    <property type="entry name" value="L-2-AMINOADIPATE REDUCTASE"/>
    <property type="match status" value="1"/>
</dbReference>
<dbReference type="RefSeq" id="XP_040724261.1">
    <property type="nucleotide sequence ID" value="XM_040867888.1"/>
</dbReference>
<dbReference type="NCBIfam" id="TIGR03443">
    <property type="entry name" value="alpha_am_amid"/>
    <property type="match status" value="1"/>
</dbReference>
<evidence type="ECO:0000256" key="5">
    <source>
        <dbReference type="ARBA" id="ARBA00012913"/>
    </source>
</evidence>
<dbReference type="InterPro" id="IPR036291">
    <property type="entry name" value="NAD(P)-bd_dom_sf"/>
</dbReference>
<dbReference type="Gene3D" id="1.10.1200.10">
    <property type="entry name" value="ACP-like"/>
    <property type="match status" value="1"/>
</dbReference>
<dbReference type="InterPro" id="IPR006162">
    <property type="entry name" value="Ppantetheine_attach_site"/>
</dbReference>
<dbReference type="PROSITE" id="PS00455">
    <property type="entry name" value="AMP_BINDING"/>
    <property type="match status" value="1"/>
</dbReference>
<name>A0A1Y2F931_PROLT</name>
<dbReference type="GeneID" id="63784487"/>
<dbReference type="NCBIfam" id="TIGR01733">
    <property type="entry name" value="AA-adenyl-dom"/>
    <property type="match status" value="1"/>
</dbReference>
<dbReference type="CDD" id="cd05235">
    <property type="entry name" value="SDR_e1"/>
    <property type="match status" value="1"/>
</dbReference>
<dbReference type="PIRSF" id="PIRSF001617">
    <property type="entry name" value="Alpha-AR"/>
    <property type="match status" value="1"/>
</dbReference>
<comment type="catalytic activity">
    <reaction evidence="15">
        <text>(S)-2-amino-6-oxohexanoate + AMP + diphosphate + NADP(+) = L-2-aminoadipate + ATP + NADPH + H(+)</text>
        <dbReference type="Rhea" id="RHEA:46936"/>
        <dbReference type="ChEBI" id="CHEBI:15378"/>
        <dbReference type="ChEBI" id="CHEBI:30616"/>
        <dbReference type="ChEBI" id="CHEBI:33019"/>
        <dbReference type="ChEBI" id="CHEBI:57783"/>
        <dbReference type="ChEBI" id="CHEBI:58321"/>
        <dbReference type="ChEBI" id="CHEBI:58349"/>
        <dbReference type="ChEBI" id="CHEBI:58672"/>
        <dbReference type="ChEBI" id="CHEBI:456215"/>
        <dbReference type="EC" id="1.2.1.95"/>
    </reaction>
</comment>
<evidence type="ECO:0000256" key="14">
    <source>
        <dbReference type="ARBA" id="ARBA00032195"/>
    </source>
</evidence>
<dbReference type="OrthoDB" id="329835at2759"/>
<keyword evidence="20" id="KW-1185">Reference proteome</keyword>
<keyword evidence="10" id="KW-0521">NADP</keyword>
<evidence type="ECO:0000256" key="12">
    <source>
        <dbReference type="ARBA" id="ARBA00023154"/>
    </source>
</evidence>
<dbReference type="EC" id="1.2.1.95" evidence="5"/>
<comment type="catalytic activity">
    <reaction evidence="17">
        <text>(S)-2-amino-6-oxohexanoate + NADP(+) + H2O = L-2-aminoadipate + NADPH + 2 H(+)</text>
        <dbReference type="Rhea" id="RHEA:12304"/>
        <dbReference type="ChEBI" id="CHEBI:15377"/>
        <dbReference type="ChEBI" id="CHEBI:15378"/>
        <dbReference type="ChEBI" id="CHEBI:57783"/>
        <dbReference type="ChEBI" id="CHEBI:58321"/>
        <dbReference type="ChEBI" id="CHEBI:58349"/>
        <dbReference type="ChEBI" id="CHEBI:58672"/>
        <dbReference type="EC" id="1.2.1.31"/>
    </reaction>
</comment>
<dbReference type="Proteomes" id="UP000193685">
    <property type="component" value="Unassembled WGS sequence"/>
</dbReference>
<evidence type="ECO:0000256" key="1">
    <source>
        <dbReference type="ARBA" id="ARBA00001957"/>
    </source>
</evidence>
<evidence type="ECO:0000256" key="4">
    <source>
        <dbReference type="ARBA" id="ARBA00006432"/>
    </source>
</evidence>
<dbReference type="OMA" id="ENDKFTM"/>
<dbReference type="Gene3D" id="3.30.300.30">
    <property type="match status" value="1"/>
</dbReference>
<evidence type="ECO:0000259" key="18">
    <source>
        <dbReference type="PROSITE" id="PS50075"/>
    </source>
</evidence>
<dbReference type="Pfam" id="PF00501">
    <property type="entry name" value="AMP-binding"/>
    <property type="match status" value="1"/>
</dbReference>
<dbReference type="PROSITE" id="PS00012">
    <property type="entry name" value="PHOSPHOPANTETHEINE"/>
    <property type="match status" value="1"/>
</dbReference>
<keyword evidence="8" id="KW-0597">Phosphoprotein</keyword>